<sequence length="74" mass="8133">MQNYPQTLPEIRCGACSRKLGTGQFTLLQIKCPRCGTLNHLRATCPQPERPRAPSAITDNEQQIHSKASASVRG</sequence>
<dbReference type="GO" id="GO:0003677">
    <property type="term" value="F:DNA binding"/>
    <property type="evidence" value="ECO:0007669"/>
    <property type="project" value="UniProtKB-KW"/>
</dbReference>
<accession>A0AAW6RGH1</accession>
<dbReference type="EMBL" id="JARVII010000009">
    <property type="protein sequence ID" value="MDG9699239.1"/>
    <property type="molecule type" value="Genomic_DNA"/>
</dbReference>
<dbReference type="AlphaFoldDB" id="A0AAW6RGH1"/>
<gene>
    <name evidence="2" type="ORF">QB898_05800</name>
</gene>
<keyword evidence="3" id="KW-1185">Reference proteome</keyword>
<reference evidence="2 3" key="1">
    <citation type="submission" date="2023-04" db="EMBL/GenBank/DDBJ databases">
        <title>Ottowia paracancer sp. nov., isolated from human stomach.</title>
        <authorList>
            <person name="Song Y."/>
        </authorList>
    </citation>
    <scope>NUCLEOTIDE SEQUENCE [LARGE SCALE GENOMIC DNA]</scope>
    <source>
        <strain evidence="2 3">10c7w1</strain>
    </source>
</reference>
<dbReference type="InterPro" id="IPR019294">
    <property type="entry name" value="Translation_reg_Com"/>
</dbReference>
<proteinExistence type="predicted"/>
<evidence type="ECO:0000256" key="1">
    <source>
        <dbReference type="SAM" id="MobiDB-lite"/>
    </source>
</evidence>
<dbReference type="RefSeq" id="WP_279524172.1">
    <property type="nucleotide sequence ID" value="NZ_JARVII010000009.1"/>
</dbReference>
<organism evidence="2 3">
    <name type="scientific">Ottowia cancrivicina</name>
    <dbReference type="NCBI Taxonomy" id="3040346"/>
    <lineage>
        <taxon>Bacteria</taxon>
        <taxon>Pseudomonadati</taxon>
        <taxon>Pseudomonadota</taxon>
        <taxon>Betaproteobacteria</taxon>
        <taxon>Burkholderiales</taxon>
        <taxon>Comamonadaceae</taxon>
        <taxon>Ottowia</taxon>
    </lineage>
</organism>
<dbReference type="Pfam" id="PF10122">
    <property type="entry name" value="Zn_ribbon_Com"/>
    <property type="match status" value="1"/>
</dbReference>
<dbReference type="Proteomes" id="UP001237156">
    <property type="component" value="Unassembled WGS sequence"/>
</dbReference>
<comment type="caution">
    <text evidence="2">The sequence shown here is derived from an EMBL/GenBank/DDBJ whole genome shotgun (WGS) entry which is preliminary data.</text>
</comment>
<feature type="compositionally biased region" description="Polar residues" evidence="1">
    <location>
        <begin position="57"/>
        <end position="74"/>
    </location>
</feature>
<keyword evidence="2" id="KW-0238">DNA-binding</keyword>
<name>A0AAW6RGH1_9BURK</name>
<evidence type="ECO:0000313" key="3">
    <source>
        <dbReference type="Proteomes" id="UP001237156"/>
    </source>
</evidence>
<feature type="region of interest" description="Disordered" evidence="1">
    <location>
        <begin position="46"/>
        <end position="74"/>
    </location>
</feature>
<evidence type="ECO:0000313" key="2">
    <source>
        <dbReference type="EMBL" id="MDG9699239.1"/>
    </source>
</evidence>
<protein>
    <submittedName>
        <fullName evidence="2">Com family DNA-binding transcriptional regulator</fullName>
    </submittedName>
</protein>